<organism evidence="9 10">
    <name type="scientific">Laetiporus sulphureus 93-53</name>
    <dbReference type="NCBI Taxonomy" id="1314785"/>
    <lineage>
        <taxon>Eukaryota</taxon>
        <taxon>Fungi</taxon>
        <taxon>Dikarya</taxon>
        <taxon>Basidiomycota</taxon>
        <taxon>Agaricomycotina</taxon>
        <taxon>Agaricomycetes</taxon>
        <taxon>Polyporales</taxon>
        <taxon>Laetiporus</taxon>
    </lineage>
</organism>
<dbReference type="GO" id="GO:0005829">
    <property type="term" value="C:cytosol"/>
    <property type="evidence" value="ECO:0007669"/>
    <property type="project" value="TreeGrafter"/>
</dbReference>
<gene>
    <name evidence="9" type="ORF">LAESUDRAFT_736395</name>
</gene>
<evidence type="ECO:0000259" key="7">
    <source>
        <dbReference type="Pfam" id="PF00349"/>
    </source>
</evidence>
<dbReference type="Proteomes" id="UP000076871">
    <property type="component" value="Unassembled WGS sequence"/>
</dbReference>
<dbReference type="EC" id="2.7.1.-" evidence="6"/>
<keyword evidence="3 6" id="KW-0547">Nucleotide-binding</keyword>
<comment type="similarity">
    <text evidence="1 6">Belongs to the hexokinase family.</text>
</comment>
<dbReference type="InterPro" id="IPR022672">
    <property type="entry name" value="Hexokinase_N"/>
</dbReference>
<evidence type="ECO:0000256" key="2">
    <source>
        <dbReference type="ARBA" id="ARBA00022679"/>
    </source>
</evidence>
<evidence type="ECO:0000256" key="5">
    <source>
        <dbReference type="ARBA" id="ARBA00022840"/>
    </source>
</evidence>
<evidence type="ECO:0000259" key="8">
    <source>
        <dbReference type="Pfam" id="PF03727"/>
    </source>
</evidence>
<dbReference type="InterPro" id="IPR043129">
    <property type="entry name" value="ATPase_NBD"/>
</dbReference>
<dbReference type="PRINTS" id="PR00475">
    <property type="entry name" value="HEXOKINASE"/>
</dbReference>
<keyword evidence="2 6" id="KW-0808">Transferase</keyword>
<dbReference type="OrthoDB" id="419537at2759"/>
<dbReference type="STRING" id="1314785.A0A165ENH8"/>
<dbReference type="PANTHER" id="PTHR19443">
    <property type="entry name" value="HEXOKINASE"/>
    <property type="match status" value="1"/>
</dbReference>
<keyword evidence="5 6" id="KW-0067">ATP-binding</keyword>
<dbReference type="InParanoid" id="A0A165ENH8"/>
<dbReference type="GO" id="GO:0005536">
    <property type="term" value="F:D-glucose binding"/>
    <property type="evidence" value="ECO:0007669"/>
    <property type="project" value="InterPro"/>
</dbReference>
<evidence type="ECO:0000256" key="6">
    <source>
        <dbReference type="RuleBase" id="RU362007"/>
    </source>
</evidence>
<feature type="domain" description="Hexokinase N-terminal" evidence="7">
    <location>
        <begin position="150"/>
        <end position="254"/>
    </location>
</feature>
<keyword evidence="10" id="KW-1185">Reference proteome</keyword>
<dbReference type="RefSeq" id="XP_040765173.1">
    <property type="nucleotide sequence ID" value="XM_040910685.1"/>
</dbReference>
<sequence>MVGSTPNPTPVRTNGLGAYDFAINEGKEIQFTITVAESYPTVTEIYCGVVNGQVILNTLRRWSSVTSHFYVVTRRQHLALAQAAARNRAHQPADIPSRPLGRLWDEWKVECGGERLRVVKGRENEDLMVATPEPQRSGDAGPYDGHYYLTDSVDTFLTEFSSAVSSPTTADITNPFESSAPLSIPLGLTFSFPVEQTVIDGGKILTWTKGFSAKNALGKDIVSLLQDAFDRKHLHVHCVVLVNDTVGTLLSRAYAAESCLLERCAIFGTGTNSADVENVENITKLGNSPARQKGGLMIINAEWSTFNNTHTSLPTASYDNKLDQDSINPRKQAFKKFISGMYLGEITRNILLSFIDAMLKPLLFNGNSSEPLNTHYGLNTAVMSEVESTWELGRTDAAKVNSANGHVPNWQSIHFTDAKALGKDDIAWLECIRKIVIQRLQVLDLENMSLRDAVIVRLSRTAVTVVLMQTGNAKLRGGVQALKENLIIGVDGSLIQHYPNFEAQLHSSLQSLAGEAVEKCVEIDLAKDGSGAGATLCALQAIKQGL</sequence>
<dbReference type="GeneID" id="63827714"/>
<evidence type="ECO:0000256" key="3">
    <source>
        <dbReference type="ARBA" id="ARBA00022741"/>
    </source>
</evidence>
<name>A0A165ENH8_9APHY</name>
<dbReference type="FunCoup" id="A0A165ENH8">
    <property type="interactions" value="203"/>
</dbReference>
<evidence type="ECO:0000256" key="1">
    <source>
        <dbReference type="ARBA" id="ARBA00009225"/>
    </source>
</evidence>
<dbReference type="AlphaFoldDB" id="A0A165ENH8"/>
<dbReference type="GO" id="GO:0008865">
    <property type="term" value="F:fructokinase activity"/>
    <property type="evidence" value="ECO:0007669"/>
    <property type="project" value="TreeGrafter"/>
</dbReference>
<dbReference type="EMBL" id="KV427619">
    <property type="protein sequence ID" value="KZT07433.1"/>
    <property type="molecule type" value="Genomic_DNA"/>
</dbReference>
<dbReference type="PROSITE" id="PS51748">
    <property type="entry name" value="HEXOKINASE_2"/>
    <property type="match status" value="1"/>
</dbReference>
<evidence type="ECO:0000313" key="10">
    <source>
        <dbReference type="Proteomes" id="UP000076871"/>
    </source>
</evidence>
<accession>A0A165ENH8</accession>
<reference evidence="9 10" key="1">
    <citation type="journal article" date="2016" name="Mol. Biol. Evol.">
        <title>Comparative Genomics of Early-Diverging Mushroom-Forming Fungi Provides Insights into the Origins of Lignocellulose Decay Capabilities.</title>
        <authorList>
            <person name="Nagy L.G."/>
            <person name="Riley R."/>
            <person name="Tritt A."/>
            <person name="Adam C."/>
            <person name="Daum C."/>
            <person name="Floudas D."/>
            <person name="Sun H."/>
            <person name="Yadav J.S."/>
            <person name="Pangilinan J."/>
            <person name="Larsson K.H."/>
            <person name="Matsuura K."/>
            <person name="Barry K."/>
            <person name="Labutti K."/>
            <person name="Kuo R."/>
            <person name="Ohm R.A."/>
            <person name="Bhattacharya S.S."/>
            <person name="Shirouzu T."/>
            <person name="Yoshinaga Y."/>
            <person name="Martin F.M."/>
            <person name="Grigoriev I.V."/>
            <person name="Hibbett D.S."/>
        </authorList>
    </citation>
    <scope>NUCLEOTIDE SEQUENCE [LARGE SCALE GENOMIC DNA]</scope>
    <source>
        <strain evidence="9 10">93-53</strain>
    </source>
</reference>
<evidence type="ECO:0000256" key="4">
    <source>
        <dbReference type="ARBA" id="ARBA00022777"/>
    </source>
</evidence>
<dbReference type="Gene3D" id="3.30.420.40">
    <property type="match status" value="1"/>
</dbReference>
<evidence type="ECO:0000313" key="9">
    <source>
        <dbReference type="EMBL" id="KZT07433.1"/>
    </source>
</evidence>
<dbReference type="Gene3D" id="3.40.367.20">
    <property type="match status" value="1"/>
</dbReference>
<dbReference type="InterPro" id="IPR022673">
    <property type="entry name" value="Hexokinase_C"/>
</dbReference>
<protein>
    <recommendedName>
        <fullName evidence="6">Phosphotransferase</fullName>
        <ecNumber evidence="6">2.7.1.-</ecNumber>
    </recommendedName>
</protein>
<feature type="domain" description="Hexokinase C-terminal" evidence="8">
    <location>
        <begin position="265"/>
        <end position="539"/>
    </location>
</feature>
<keyword evidence="6" id="KW-0324">Glycolysis</keyword>
<dbReference type="SUPFAM" id="SSF53067">
    <property type="entry name" value="Actin-like ATPase domain"/>
    <property type="match status" value="2"/>
</dbReference>
<dbReference type="GO" id="GO:0006096">
    <property type="term" value="P:glycolytic process"/>
    <property type="evidence" value="ECO:0007669"/>
    <property type="project" value="UniProtKB-UniPathway"/>
</dbReference>
<dbReference type="GO" id="GO:0004340">
    <property type="term" value="F:glucokinase activity"/>
    <property type="evidence" value="ECO:0007669"/>
    <property type="project" value="TreeGrafter"/>
</dbReference>
<dbReference type="GO" id="GO:0005739">
    <property type="term" value="C:mitochondrion"/>
    <property type="evidence" value="ECO:0007669"/>
    <property type="project" value="TreeGrafter"/>
</dbReference>
<dbReference type="GO" id="GO:0001678">
    <property type="term" value="P:intracellular glucose homeostasis"/>
    <property type="evidence" value="ECO:0007669"/>
    <property type="project" value="InterPro"/>
</dbReference>
<keyword evidence="4 6" id="KW-0418">Kinase</keyword>
<dbReference type="UniPathway" id="UPA00109">
    <property type="reaction ID" value="UER00180"/>
</dbReference>
<dbReference type="GO" id="GO:0005524">
    <property type="term" value="F:ATP binding"/>
    <property type="evidence" value="ECO:0007669"/>
    <property type="project" value="UniProtKB-UniRule"/>
</dbReference>
<dbReference type="InterPro" id="IPR001312">
    <property type="entry name" value="Hexokinase"/>
</dbReference>
<dbReference type="Pfam" id="PF00349">
    <property type="entry name" value="Hexokinase_1"/>
    <property type="match status" value="1"/>
</dbReference>
<proteinExistence type="inferred from homology"/>
<dbReference type="PANTHER" id="PTHR19443:SF30">
    <property type="entry name" value="GLUCOKINASE-1-RELATED"/>
    <property type="match status" value="1"/>
</dbReference>
<dbReference type="Pfam" id="PF03727">
    <property type="entry name" value="Hexokinase_2"/>
    <property type="match status" value="1"/>
</dbReference>
<dbReference type="GO" id="GO:0006006">
    <property type="term" value="P:glucose metabolic process"/>
    <property type="evidence" value="ECO:0007669"/>
    <property type="project" value="TreeGrafter"/>
</dbReference>